<feature type="compositionally biased region" description="Low complexity" evidence="1">
    <location>
        <begin position="168"/>
        <end position="177"/>
    </location>
</feature>
<keyword evidence="2" id="KW-1133">Transmembrane helix</keyword>
<keyword evidence="4" id="KW-1185">Reference proteome</keyword>
<evidence type="ECO:0000256" key="2">
    <source>
        <dbReference type="SAM" id="Phobius"/>
    </source>
</evidence>
<organism evidence="3 4">
    <name type="scientific">Tumebacillus lacus</name>
    <dbReference type="NCBI Taxonomy" id="2995335"/>
    <lineage>
        <taxon>Bacteria</taxon>
        <taxon>Bacillati</taxon>
        <taxon>Bacillota</taxon>
        <taxon>Bacilli</taxon>
        <taxon>Bacillales</taxon>
        <taxon>Alicyclobacillaceae</taxon>
        <taxon>Tumebacillus</taxon>
    </lineage>
</organism>
<accession>A0ABT3X3B1</accession>
<gene>
    <name evidence="3" type="ORF">OS242_15720</name>
</gene>
<sequence>MEINLLPRPSFYEKYRIVVLAGAGLLVVGIACTALYFYTSLNNKILQSKNDLDRIKSDIIVLQAERTVAPEMRRFQELQQAVDVRRQGEYEFGEILDGIASQLSRKSRVTAASFDSEKQALVLELSSESVEVIAEYDTLLRTEPWVADVFVEKIENATVKEEPEPSLTAAAETSSAEMPLEKKERPYAAAITILLVKK</sequence>
<protein>
    <recommendedName>
        <fullName evidence="5">Fimbrial assembly protein</fullName>
    </recommendedName>
</protein>
<evidence type="ECO:0000313" key="4">
    <source>
        <dbReference type="Proteomes" id="UP001208017"/>
    </source>
</evidence>
<feature type="transmembrane region" description="Helical" evidence="2">
    <location>
        <begin position="15"/>
        <end position="38"/>
    </location>
</feature>
<keyword evidence="2" id="KW-0812">Transmembrane</keyword>
<comment type="caution">
    <text evidence="3">The sequence shown here is derived from an EMBL/GenBank/DDBJ whole genome shotgun (WGS) entry which is preliminary data.</text>
</comment>
<evidence type="ECO:0000256" key="1">
    <source>
        <dbReference type="SAM" id="MobiDB-lite"/>
    </source>
</evidence>
<name>A0ABT3X3B1_9BACL</name>
<reference evidence="3 4" key="1">
    <citation type="submission" date="2022-11" db="EMBL/GenBank/DDBJ databases">
        <title>Study of microbial diversity in lake waters.</title>
        <authorList>
            <person name="Zhang J."/>
        </authorList>
    </citation>
    <scope>NUCLEOTIDE SEQUENCE [LARGE SCALE GENOMIC DNA]</scope>
    <source>
        <strain evidence="3 4">DT12</strain>
    </source>
</reference>
<dbReference type="RefSeq" id="WP_267152646.1">
    <property type="nucleotide sequence ID" value="NZ_JAPMLT010000010.1"/>
</dbReference>
<feature type="region of interest" description="Disordered" evidence="1">
    <location>
        <begin position="161"/>
        <end position="181"/>
    </location>
</feature>
<evidence type="ECO:0008006" key="5">
    <source>
        <dbReference type="Google" id="ProtNLM"/>
    </source>
</evidence>
<proteinExistence type="predicted"/>
<evidence type="ECO:0000313" key="3">
    <source>
        <dbReference type="EMBL" id="MCX7571398.1"/>
    </source>
</evidence>
<keyword evidence="2" id="KW-0472">Membrane</keyword>
<dbReference type="EMBL" id="JAPMLT010000010">
    <property type="protein sequence ID" value="MCX7571398.1"/>
    <property type="molecule type" value="Genomic_DNA"/>
</dbReference>
<dbReference type="Proteomes" id="UP001208017">
    <property type="component" value="Unassembled WGS sequence"/>
</dbReference>